<sequence>MKRYIILFVLLILTVICHAQVQVTASVDSAQILIGGRSHYYITVNVPKGKTVSFPEYNNKKDIAAGVEVLQTKSDTTEVNNELRIRKIYTITAWDAKHYTIPAQKVVVGDATTMTGKVGLNVQAIPVDTVKNMPMPPDDIQKVPFSWHEWIPVFIFILLMILFLGVAFYLYRILRHKKSGWKPKKSKTLSFYEQAKHDLTEIATKKQIYKEQKDYYTDVTNVLRTYIYRRFNINALEMTSHEMLDSLKETCDALKIDDLRAILTTVDLVKFAKYSTNLNDMDYYLNSIEHFIDSTKINEPVEVVSEPKEDIKDKRSRKMLKLTIALLIVASVVVFLYTLSEVYTLVM</sequence>
<reference evidence="1 2" key="1">
    <citation type="submission" date="2017-06" db="EMBL/GenBank/DDBJ databases">
        <authorList>
            <person name="Varghese N."/>
            <person name="Submissions S."/>
        </authorList>
    </citation>
    <scope>NUCLEOTIDE SEQUENCE [LARGE SCALE GENOMIC DNA]</scope>
    <source>
        <strain evidence="1 2">DSM 26989</strain>
    </source>
</reference>
<dbReference type="OrthoDB" id="9807384at2"/>
<dbReference type="AlphaFoldDB" id="A0A2K9HAY1"/>
<comment type="caution">
    <text evidence="1">The sequence shown here is derived from an EMBL/GenBank/DDBJ whole genome shotgun (WGS) entry which is preliminary data.</text>
</comment>
<name>A0A2K9HAY1_9BACT</name>
<evidence type="ECO:0000313" key="1">
    <source>
        <dbReference type="EMBL" id="SNR83523.1"/>
    </source>
</evidence>
<dbReference type="KEGG" id="pje:CRM71_10400"/>
<organism evidence="1 2">
    <name type="scientific">Prevotella jejuni</name>
    <dbReference type="NCBI Taxonomy" id="1177574"/>
    <lineage>
        <taxon>Bacteria</taxon>
        <taxon>Pseudomonadati</taxon>
        <taxon>Bacteroidota</taxon>
        <taxon>Bacteroidia</taxon>
        <taxon>Bacteroidales</taxon>
        <taxon>Prevotellaceae</taxon>
        <taxon>Prevotella</taxon>
    </lineage>
</organism>
<gene>
    <name evidence="1" type="ORF">SAMN06265364_11350</name>
</gene>
<dbReference type="EMBL" id="FZNZ01000013">
    <property type="protein sequence ID" value="SNR83523.1"/>
    <property type="molecule type" value="Genomic_DNA"/>
</dbReference>
<dbReference type="GeneID" id="94029790"/>
<accession>A0A2K9HAY1</accession>
<evidence type="ECO:0000313" key="2">
    <source>
        <dbReference type="Proteomes" id="UP000198427"/>
    </source>
</evidence>
<proteinExistence type="predicted"/>
<keyword evidence="2" id="KW-1185">Reference proteome</keyword>
<protein>
    <submittedName>
        <fullName evidence="1">Uncharacterized protein</fullName>
    </submittedName>
</protein>
<dbReference type="RefSeq" id="WP_089366168.1">
    <property type="nucleotide sequence ID" value="NZ_CP023864.1"/>
</dbReference>
<dbReference type="Proteomes" id="UP000198427">
    <property type="component" value="Unassembled WGS sequence"/>
</dbReference>